<evidence type="ECO:0000313" key="11">
    <source>
        <dbReference type="EMBL" id="CAI8036588.1"/>
    </source>
</evidence>
<dbReference type="GO" id="GO:0003341">
    <property type="term" value="P:cilium movement"/>
    <property type="evidence" value="ECO:0007669"/>
    <property type="project" value="UniProtKB-ARBA"/>
</dbReference>
<keyword evidence="11" id="KW-0969">Cilium</keyword>
<dbReference type="Gene3D" id="2.130.10.10">
    <property type="entry name" value="YVTN repeat-like/Quinoprotein amine dehydrogenase"/>
    <property type="match status" value="2"/>
</dbReference>
<dbReference type="Proteomes" id="UP001174909">
    <property type="component" value="Unassembled WGS sequence"/>
</dbReference>
<evidence type="ECO:0000256" key="6">
    <source>
        <dbReference type="ARBA" id="ARBA00023054"/>
    </source>
</evidence>
<proteinExistence type="predicted"/>
<keyword evidence="3" id="KW-0963">Cytoplasm</keyword>
<reference evidence="11" key="1">
    <citation type="submission" date="2023-03" db="EMBL/GenBank/DDBJ databases">
        <authorList>
            <person name="Steffen K."/>
            <person name="Cardenas P."/>
        </authorList>
    </citation>
    <scope>NUCLEOTIDE SEQUENCE</scope>
</reference>
<dbReference type="Pfam" id="PF00400">
    <property type="entry name" value="WD40"/>
    <property type="match status" value="1"/>
</dbReference>
<feature type="region of interest" description="Disordered" evidence="10">
    <location>
        <begin position="295"/>
        <end position="319"/>
    </location>
</feature>
<dbReference type="PANTHER" id="PTHR14885:SF1">
    <property type="entry name" value="CILIA- AND FLAGELLA-ASSOCIATED PROTEIN 43"/>
    <property type="match status" value="1"/>
</dbReference>
<dbReference type="SUPFAM" id="SSF50998">
    <property type="entry name" value="Quinoprotein alcohol dehydrogenase-like"/>
    <property type="match status" value="1"/>
</dbReference>
<comment type="subcellular location">
    <subcellularLocation>
        <location evidence="1">Cell projection</location>
        <location evidence="1">Cilium</location>
    </subcellularLocation>
    <subcellularLocation>
        <location evidence="2">Cytoplasm</location>
        <location evidence="2">Cytoskeleton</location>
    </subcellularLocation>
</comment>
<feature type="compositionally biased region" description="Basic and acidic residues" evidence="10">
    <location>
        <begin position="214"/>
        <end position="230"/>
    </location>
</feature>
<evidence type="ECO:0000256" key="5">
    <source>
        <dbReference type="ARBA" id="ARBA00022737"/>
    </source>
</evidence>
<keyword evidence="11" id="KW-0282">Flagellum</keyword>
<feature type="repeat" description="WD" evidence="9">
    <location>
        <begin position="425"/>
        <end position="454"/>
    </location>
</feature>
<protein>
    <submittedName>
        <fullName evidence="11">Cilia- and flagella-associated protein 43</fullName>
    </submittedName>
</protein>
<dbReference type="AlphaFoldDB" id="A0AA35SWD2"/>
<name>A0AA35SWD2_GEOBA</name>
<evidence type="ECO:0000256" key="10">
    <source>
        <dbReference type="SAM" id="MobiDB-lite"/>
    </source>
</evidence>
<accession>A0AA35SWD2</accession>
<evidence type="ECO:0000256" key="2">
    <source>
        <dbReference type="ARBA" id="ARBA00004245"/>
    </source>
</evidence>
<evidence type="ECO:0000256" key="8">
    <source>
        <dbReference type="ARBA" id="ARBA00023273"/>
    </source>
</evidence>
<dbReference type="GO" id="GO:0005930">
    <property type="term" value="C:axoneme"/>
    <property type="evidence" value="ECO:0007669"/>
    <property type="project" value="TreeGrafter"/>
</dbReference>
<evidence type="ECO:0000256" key="7">
    <source>
        <dbReference type="ARBA" id="ARBA00023212"/>
    </source>
</evidence>
<dbReference type="InterPro" id="IPR001680">
    <property type="entry name" value="WD40_rpt"/>
</dbReference>
<dbReference type="GO" id="GO:0060271">
    <property type="term" value="P:cilium assembly"/>
    <property type="evidence" value="ECO:0007669"/>
    <property type="project" value="TreeGrafter"/>
</dbReference>
<comment type="caution">
    <text evidence="11">The sequence shown here is derived from an EMBL/GenBank/DDBJ whole genome shotgun (WGS) entry which is preliminary data.</text>
</comment>
<dbReference type="InterPro" id="IPR011047">
    <property type="entry name" value="Quinoprotein_ADH-like_sf"/>
</dbReference>
<keyword evidence="6" id="KW-0175">Coiled coil</keyword>
<dbReference type="PROSITE" id="PS50082">
    <property type="entry name" value="WD_REPEATS_2"/>
    <property type="match status" value="1"/>
</dbReference>
<evidence type="ECO:0000256" key="1">
    <source>
        <dbReference type="ARBA" id="ARBA00004138"/>
    </source>
</evidence>
<feature type="compositionally biased region" description="Basic and acidic residues" evidence="10">
    <location>
        <begin position="298"/>
        <end position="307"/>
    </location>
</feature>
<evidence type="ECO:0000313" key="12">
    <source>
        <dbReference type="Proteomes" id="UP001174909"/>
    </source>
</evidence>
<dbReference type="EMBL" id="CASHTH010002882">
    <property type="protein sequence ID" value="CAI8036588.1"/>
    <property type="molecule type" value="Genomic_DNA"/>
</dbReference>
<organism evidence="11 12">
    <name type="scientific">Geodia barretti</name>
    <name type="common">Barrett's horny sponge</name>
    <dbReference type="NCBI Taxonomy" id="519541"/>
    <lineage>
        <taxon>Eukaryota</taxon>
        <taxon>Metazoa</taxon>
        <taxon>Porifera</taxon>
        <taxon>Demospongiae</taxon>
        <taxon>Heteroscleromorpha</taxon>
        <taxon>Tetractinellida</taxon>
        <taxon>Astrophorina</taxon>
        <taxon>Geodiidae</taxon>
        <taxon>Geodia</taxon>
    </lineage>
</organism>
<keyword evidence="12" id="KW-1185">Reference proteome</keyword>
<keyword evidence="4 9" id="KW-0853">WD repeat</keyword>
<feature type="region of interest" description="Disordered" evidence="10">
    <location>
        <begin position="210"/>
        <end position="230"/>
    </location>
</feature>
<gene>
    <name evidence="11" type="ORF">GBAR_LOCUS20492</name>
</gene>
<evidence type="ECO:0000256" key="3">
    <source>
        <dbReference type="ARBA" id="ARBA00022490"/>
    </source>
</evidence>
<dbReference type="PANTHER" id="PTHR14885">
    <property type="entry name" value="CILIA- AND FLAGELLA-ASSOCIATED PROTEIN 43-RELATED"/>
    <property type="match status" value="1"/>
</dbReference>
<evidence type="ECO:0000256" key="4">
    <source>
        <dbReference type="ARBA" id="ARBA00022574"/>
    </source>
</evidence>
<evidence type="ECO:0000256" key="9">
    <source>
        <dbReference type="PROSITE-ProRule" id="PRU00221"/>
    </source>
</evidence>
<sequence length="654" mass="71282">MDLYGKLQLKWCGGYDGSPTNFVDNSTLVHSSGNALRFTDQSGRHVKSLPSLGCGVGPITTAPQANTIVYAESTLHPRLFAVGYPSYQLLATLEGGAELEYVSLAISSSGKKLASLSGVPDFLLVLWDVQEGCELCRTSVGPGSSQLSLNPLNWRQICILGPEQLTLYLLEQCDDNQLVLTAQETSLPEVNTEVKASVQPPQLPLSVAHVQSKASEKTESHHVREDHPKQPDLSRVLYRETYDEYTRERRPVVLTSHCWNSQQSLFVGCRGGQLLSTDFDTAIIQVLANPRLAQQSMGREEYEEKSHQQGGARDGEEMEELPNTAHAVLREGSLECLALGRRGLFAAGKGGVIYCFAISPELNVLDTHTLQERDVISSLSWSPDFTRLVIGTQQAAIHAADPLHLSACSLLFPRGLSTIVGIDMLTPGSQHVVTGRADGTVQVWSVPDASLVSSFSLNHETCCVLCPMSCSVAIIGCVSGHVAVVGLTQPDSPRLLALTRLYRSPTTRLRSDQRGLFLVAASSSDHSVFVCSGIVSKGIEVLGHTGVRGNILDLSLATIEPGVEGSTLIAVLSNDEDQTLFTLFQLPNSTKKDLLVYMTERLRSSPVSIFAGEKFYYQYQHRDSPSAHPTPFLLLLTTARILQNSPSLQWNRRM</sequence>
<keyword evidence="7" id="KW-0206">Cytoskeleton</keyword>
<keyword evidence="8" id="KW-0966">Cell projection</keyword>
<keyword evidence="5" id="KW-0677">Repeat</keyword>
<dbReference type="InterPro" id="IPR015943">
    <property type="entry name" value="WD40/YVTN_repeat-like_dom_sf"/>
</dbReference>